<name>A0A6A4L0E9_9ERIC</name>
<dbReference type="OrthoDB" id="4062651at2759"/>
<dbReference type="Pfam" id="PF23446">
    <property type="entry name" value="LysM1_NFP_LYK"/>
    <property type="match status" value="1"/>
</dbReference>
<dbReference type="PANTHER" id="PTHR45927:SF11">
    <property type="entry name" value="LYSM DOMAIN RECEPTOR-LIKE KINASE 4"/>
    <property type="match status" value="1"/>
</dbReference>
<feature type="non-terminal residue" evidence="3">
    <location>
        <position position="1"/>
    </location>
</feature>
<dbReference type="EMBL" id="QEFC01003191">
    <property type="protein sequence ID" value="KAE9449171.1"/>
    <property type="molecule type" value="Genomic_DNA"/>
</dbReference>
<evidence type="ECO:0000259" key="2">
    <source>
        <dbReference type="Pfam" id="PF23446"/>
    </source>
</evidence>
<dbReference type="Proteomes" id="UP000428333">
    <property type="component" value="Linkage Group LG11"/>
</dbReference>
<dbReference type="AlphaFoldDB" id="A0A6A4L0E9"/>
<evidence type="ECO:0000313" key="3">
    <source>
        <dbReference type="EMBL" id="KAE9449171.1"/>
    </source>
</evidence>
<accession>A0A6A4L0E9</accession>
<reference evidence="3 4" key="1">
    <citation type="journal article" date="2019" name="Genome Biol. Evol.">
        <title>The Rhododendron genome and chromosomal organization provide insight into shared whole-genome duplications across the heath family (Ericaceae).</title>
        <authorList>
            <person name="Soza V.L."/>
            <person name="Lindsley D."/>
            <person name="Waalkes A."/>
            <person name="Ramage E."/>
            <person name="Patwardhan R.P."/>
            <person name="Burton J.N."/>
            <person name="Adey A."/>
            <person name="Kumar A."/>
            <person name="Qiu R."/>
            <person name="Shendure J."/>
            <person name="Hall B."/>
        </authorList>
    </citation>
    <scope>NUCLEOTIDE SEQUENCE [LARGE SCALE GENOMIC DNA]</scope>
    <source>
        <strain evidence="3">RSF 1966-606</strain>
    </source>
</reference>
<dbReference type="InterPro" id="IPR052611">
    <property type="entry name" value="Plant_RLK_LysM"/>
</dbReference>
<dbReference type="PANTHER" id="PTHR45927">
    <property type="entry name" value="LYSM-DOMAIN RECEPTOR-LIKE KINASE-RELATED"/>
    <property type="match status" value="1"/>
</dbReference>
<evidence type="ECO:0000256" key="1">
    <source>
        <dbReference type="SAM" id="SignalP"/>
    </source>
</evidence>
<feature type="domain" description="NFP/LYK4/5 first LysM" evidence="2">
    <location>
        <begin position="57"/>
        <end position="111"/>
    </location>
</feature>
<dbReference type="InterPro" id="IPR056561">
    <property type="entry name" value="NFP_LYK_LysM1"/>
</dbReference>
<comment type="caution">
    <text evidence="3">The sequence shown here is derived from an EMBL/GenBank/DDBJ whole genome shotgun (WGS) entry which is preliminary data.</text>
</comment>
<feature type="signal peptide" evidence="1">
    <location>
        <begin position="1"/>
        <end position="24"/>
    </location>
</feature>
<sequence>MAVLPLLIFCLFFFLVSPPCLIHAQQPYVWKAPTACGTTTNNSNTVLGYTCNGLNTACQTYITFRTRSPYNTVSSVLNSDPSRVSRINSVPDDSSMIDTGELVVVPVECSCSGGHYYQSNTHYVVLHDSTWNQQDVSDISTIFGVESVDYRSTLEANEFTEEEGKRDIGIAVNLEMNRWEMEGPG</sequence>
<keyword evidence="4" id="KW-1185">Reference proteome</keyword>
<gene>
    <name evidence="3" type="ORF">C3L33_18935</name>
</gene>
<proteinExistence type="predicted"/>
<feature type="chain" id="PRO_5025542652" description="NFP/LYK4/5 first LysM domain-containing protein" evidence="1">
    <location>
        <begin position="25"/>
        <end position="185"/>
    </location>
</feature>
<evidence type="ECO:0000313" key="4">
    <source>
        <dbReference type="Proteomes" id="UP000428333"/>
    </source>
</evidence>
<protein>
    <recommendedName>
        <fullName evidence="2">NFP/LYK4/5 first LysM domain-containing protein</fullName>
    </recommendedName>
</protein>
<organism evidence="3 4">
    <name type="scientific">Rhododendron williamsianum</name>
    <dbReference type="NCBI Taxonomy" id="262921"/>
    <lineage>
        <taxon>Eukaryota</taxon>
        <taxon>Viridiplantae</taxon>
        <taxon>Streptophyta</taxon>
        <taxon>Embryophyta</taxon>
        <taxon>Tracheophyta</taxon>
        <taxon>Spermatophyta</taxon>
        <taxon>Magnoliopsida</taxon>
        <taxon>eudicotyledons</taxon>
        <taxon>Gunneridae</taxon>
        <taxon>Pentapetalae</taxon>
        <taxon>asterids</taxon>
        <taxon>Ericales</taxon>
        <taxon>Ericaceae</taxon>
        <taxon>Ericoideae</taxon>
        <taxon>Rhodoreae</taxon>
        <taxon>Rhododendron</taxon>
    </lineage>
</organism>
<keyword evidence="1" id="KW-0732">Signal</keyword>